<evidence type="ECO:0000256" key="4">
    <source>
        <dbReference type="ARBA" id="ARBA00022490"/>
    </source>
</evidence>
<keyword evidence="6 13" id="KW-0489">Methyltransferase</keyword>
<feature type="binding site" evidence="13">
    <location>
        <position position="318"/>
    </location>
    <ligand>
        <name>S-adenosyl-L-methionine</name>
        <dbReference type="ChEBI" id="CHEBI:59789"/>
    </ligand>
</feature>
<dbReference type="InterPro" id="IPR006027">
    <property type="entry name" value="NusB_RsmB_TIM44"/>
</dbReference>
<comment type="similarity">
    <text evidence="13">Belongs to the class I-like SAM-binding methyltransferase superfamily. RsmB/NOP family.</text>
</comment>
<gene>
    <name evidence="15" type="primary">rsmB</name>
    <name evidence="15" type="ORF">WMO43_08510</name>
</gene>
<keyword evidence="9 13" id="KW-0694">RNA-binding</keyword>
<dbReference type="GO" id="GO:0008168">
    <property type="term" value="F:methyltransferase activity"/>
    <property type="evidence" value="ECO:0007669"/>
    <property type="project" value="UniProtKB-KW"/>
</dbReference>
<evidence type="ECO:0000256" key="7">
    <source>
        <dbReference type="ARBA" id="ARBA00022679"/>
    </source>
</evidence>
<dbReference type="GO" id="GO:0032259">
    <property type="term" value="P:methylation"/>
    <property type="evidence" value="ECO:0007669"/>
    <property type="project" value="UniProtKB-KW"/>
</dbReference>
<dbReference type="PANTHER" id="PTHR22807:SF53">
    <property type="entry name" value="RIBOSOMAL RNA SMALL SUBUNIT METHYLTRANSFERASE B-RELATED"/>
    <property type="match status" value="1"/>
</dbReference>
<dbReference type="Pfam" id="PF22458">
    <property type="entry name" value="RsmF-B_ferredox"/>
    <property type="match status" value="1"/>
</dbReference>
<sequence length="440" mass="50246">MTVTDKTDTREIVLDILLAVTRDGEYSHIALKNTLDKYQYLEKRERAFLTKVVEGTLEYQIRIDYIINTFSNTKVHKMKPVIRCILRSAVYQICFLDGVPDSAACNEAVKLAKKRGFHTLKGFVNGVLRNIARNKENITYPEKEKEPVAYLSVIYSLPEWLVRQWKDEYGMERTEQMAVAFLTEQPTTVRINTERITKQELIDRLQSEGVRVSEAVQMEDALFLSGYDYLNKLKSFQEGLFYVQDISSMTAAKEAGAKEQDVVLDLCAAPGGKSIYVAQQMHGKGRVIARDLTPQKVFLIEENIRRCQVSNMQAECADARIFDAAWEKKADVVIADLPCSGLGVIGRKKDIKYKMTVEKEAELVALQREILKNAVRYVKPGGTLLYSTCTIHKAENEENVRWLSEQYPELEVELQKQIFPGEEGNDGFFVARMKKGKKHE</sequence>
<evidence type="ECO:0000256" key="3">
    <source>
        <dbReference type="ARBA" id="ARBA00012140"/>
    </source>
</evidence>
<dbReference type="Pfam" id="PF01029">
    <property type="entry name" value="NusB"/>
    <property type="match status" value="1"/>
</dbReference>
<dbReference type="NCBIfam" id="NF011494">
    <property type="entry name" value="PRK14902.1"/>
    <property type="match status" value="1"/>
</dbReference>
<protein>
    <recommendedName>
        <fullName evidence="3">16S rRNA (cytosine(967)-C(5))-methyltransferase</fullName>
        <ecNumber evidence="3">2.1.1.176</ecNumber>
    </recommendedName>
    <alternativeName>
        <fullName evidence="10">16S rRNA m5C967 methyltransferase</fullName>
    </alternativeName>
    <alternativeName>
        <fullName evidence="11">rRNA (cytosine-C(5)-)-methyltransferase RsmB</fullName>
    </alternativeName>
</protein>
<evidence type="ECO:0000256" key="1">
    <source>
        <dbReference type="ARBA" id="ARBA00002724"/>
    </source>
</evidence>
<comment type="catalytic activity">
    <reaction evidence="12">
        <text>cytidine(967) in 16S rRNA + S-adenosyl-L-methionine = 5-methylcytidine(967) in 16S rRNA + S-adenosyl-L-homocysteine + H(+)</text>
        <dbReference type="Rhea" id="RHEA:42748"/>
        <dbReference type="Rhea" id="RHEA-COMP:10219"/>
        <dbReference type="Rhea" id="RHEA-COMP:10220"/>
        <dbReference type="ChEBI" id="CHEBI:15378"/>
        <dbReference type="ChEBI" id="CHEBI:57856"/>
        <dbReference type="ChEBI" id="CHEBI:59789"/>
        <dbReference type="ChEBI" id="CHEBI:74483"/>
        <dbReference type="ChEBI" id="CHEBI:82748"/>
        <dbReference type="EC" id="2.1.1.176"/>
    </reaction>
</comment>
<dbReference type="SUPFAM" id="SSF53335">
    <property type="entry name" value="S-adenosyl-L-methionine-dependent methyltransferases"/>
    <property type="match status" value="1"/>
</dbReference>
<dbReference type="PRINTS" id="PR02008">
    <property type="entry name" value="RCMTFAMILY"/>
</dbReference>
<keyword evidence="5" id="KW-0698">rRNA processing</keyword>
<keyword evidence="16" id="KW-1185">Reference proteome</keyword>
<dbReference type="PANTHER" id="PTHR22807">
    <property type="entry name" value="NOP2 YEAST -RELATED NOL1/NOP2/FMU SUN DOMAIN-CONTAINING"/>
    <property type="match status" value="1"/>
</dbReference>
<proteinExistence type="inferred from homology"/>
<dbReference type="InterPro" id="IPR004573">
    <property type="entry name" value="rRNA_ssu_MeTfrase_B"/>
</dbReference>
<feature type="binding site" evidence="13">
    <location>
        <begin position="267"/>
        <end position="273"/>
    </location>
    <ligand>
        <name>S-adenosyl-L-methionine</name>
        <dbReference type="ChEBI" id="CHEBI:59789"/>
    </ligand>
</feature>
<evidence type="ECO:0000256" key="11">
    <source>
        <dbReference type="ARBA" id="ARBA00031088"/>
    </source>
</evidence>
<name>A0ABV1HDV9_9FIRM</name>
<dbReference type="Proteomes" id="UP001454489">
    <property type="component" value="Unassembled WGS sequence"/>
</dbReference>
<evidence type="ECO:0000259" key="14">
    <source>
        <dbReference type="PROSITE" id="PS51686"/>
    </source>
</evidence>
<feature type="binding site" evidence="13">
    <location>
        <position position="291"/>
    </location>
    <ligand>
        <name>S-adenosyl-L-methionine</name>
        <dbReference type="ChEBI" id="CHEBI:59789"/>
    </ligand>
</feature>
<comment type="subcellular location">
    <subcellularLocation>
        <location evidence="2">Cytoplasm</location>
    </subcellularLocation>
</comment>
<dbReference type="InterPro" id="IPR035926">
    <property type="entry name" value="NusB-like_sf"/>
</dbReference>
<comment type="caution">
    <text evidence="15">The sequence shown here is derived from an EMBL/GenBank/DDBJ whole genome shotgun (WGS) entry which is preliminary data.</text>
</comment>
<evidence type="ECO:0000313" key="15">
    <source>
        <dbReference type="EMBL" id="MEQ2557908.1"/>
    </source>
</evidence>
<dbReference type="Pfam" id="PF01189">
    <property type="entry name" value="Methyltr_RsmB-F"/>
    <property type="match status" value="1"/>
</dbReference>
<evidence type="ECO:0000256" key="8">
    <source>
        <dbReference type="ARBA" id="ARBA00022691"/>
    </source>
</evidence>
<evidence type="ECO:0000256" key="12">
    <source>
        <dbReference type="ARBA" id="ARBA00047283"/>
    </source>
</evidence>
<evidence type="ECO:0000256" key="6">
    <source>
        <dbReference type="ARBA" id="ARBA00022603"/>
    </source>
</evidence>
<dbReference type="Gene3D" id="3.40.50.150">
    <property type="entry name" value="Vaccinia Virus protein VP39"/>
    <property type="match status" value="1"/>
</dbReference>
<dbReference type="PROSITE" id="PS51686">
    <property type="entry name" value="SAM_MT_RSMB_NOP"/>
    <property type="match status" value="1"/>
</dbReference>
<dbReference type="InterPro" id="IPR049560">
    <property type="entry name" value="MeTrfase_RsmB-F_NOP2_cat"/>
</dbReference>
<feature type="active site" description="Nucleophile" evidence="13">
    <location>
        <position position="389"/>
    </location>
</feature>
<dbReference type="CDD" id="cd02440">
    <property type="entry name" value="AdoMet_MTases"/>
    <property type="match status" value="1"/>
</dbReference>
<dbReference type="InterPro" id="IPR029063">
    <property type="entry name" value="SAM-dependent_MTases_sf"/>
</dbReference>
<keyword evidence="8 13" id="KW-0949">S-adenosyl-L-methionine</keyword>
<dbReference type="EC" id="2.1.1.176" evidence="3"/>
<keyword evidence="7 13" id="KW-0808">Transferase</keyword>
<evidence type="ECO:0000256" key="2">
    <source>
        <dbReference type="ARBA" id="ARBA00004496"/>
    </source>
</evidence>
<evidence type="ECO:0000256" key="9">
    <source>
        <dbReference type="ARBA" id="ARBA00022884"/>
    </source>
</evidence>
<feature type="domain" description="SAM-dependent MTase RsmB/NOP-type" evidence="14">
    <location>
        <begin position="177"/>
        <end position="440"/>
    </location>
</feature>
<feature type="binding site" evidence="13">
    <location>
        <position position="336"/>
    </location>
    <ligand>
        <name>S-adenosyl-L-methionine</name>
        <dbReference type="ChEBI" id="CHEBI:59789"/>
    </ligand>
</feature>
<evidence type="ECO:0000256" key="13">
    <source>
        <dbReference type="PROSITE-ProRule" id="PRU01023"/>
    </source>
</evidence>
<dbReference type="NCBIfam" id="TIGR00563">
    <property type="entry name" value="rsmB"/>
    <property type="match status" value="1"/>
</dbReference>
<comment type="function">
    <text evidence="1">Specifically methylates the cytosine at position 967 (m5C967) of 16S rRNA.</text>
</comment>
<organism evidence="15 16">
    <name type="scientific">Maccoyibacter intestinihominis</name>
    <dbReference type="NCBI Taxonomy" id="3133499"/>
    <lineage>
        <taxon>Bacteria</taxon>
        <taxon>Bacillati</taxon>
        <taxon>Bacillota</taxon>
        <taxon>Clostridia</taxon>
        <taxon>Lachnospirales</taxon>
        <taxon>Lachnospiraceae</taxon>
        <taxon>Maccoyibacter</taxon>
    </lineage>
</organism>
<dbReference type="InterPro" id="IPR001678">
    <property type="entry name" value="MeTrfase_RsmB-F_NOP2_dom"/>
</dbReference>
<keyword evidence="4" id="KW-0963">Cytoplasm</keyword>
<evidence type="ECO:0000256" key="5">
    <source>
        <dbReference type="ARBA" id="ARBA00022552"/>
    </source>
</evidence>
<dbReference type="Gene3D" id="3.30.70.1170">
    <property type="entry name" value="Sun protein, domain 3"/>
    <property type="match status" value="1"/>
</dbReference>
<reference evidence="15 16" key="1">
    <citation type="submission" date="2024-03" db="EMBL/GenBank/DDBJ databases">
        <title>Human intestinal bacterial collection.</title>
        <authorList>
            <person name="Pauvert C."/>
            <person name="Hitch T.C.A."/>
            <person name="Clavel T."/>
        </authorList>
    </citation>
    <scope>NUCLEOTIDE SEQUENCE [LARGE SCALE GENOMIC DNA]</scope>
    <source>
        <strain evidence="15 16">CLA-AA-H185</strain>
    </source>
</reference>
<dbReference type="EMBL" id="JBBMEX010000007">
    <property type="protein sequence ID" value="MEQ2557908.1"/>
    <property type="molecule type" value="Genomic_DNA"/>
</dbReference>
<dbReference type="SUPFAM" id="SSF48013">
    <property type="entry name" value="NusB-like"/>
    <property type="match status" value="1"/>
</dbReference>
<dbReference type="InterPro" id="IPR023267">
    <property type="entry name" value="RCMT"/>
</dbReference>
<dbReference type="Gene3D" id="1.10.940.10">
    <property type="entry name" value="NusB-like"/>
    <property type="match status" value="1"/>
</dbReference>
<evidence type="ECO:0000313" key="16">
    <source>
        <dbReference type="Proteomes" id="UP001454489"/>
    </source>
</evidence>
<accession>A0ABV1HDV9</accession>
<evidence type="ECO:0000256" key="10">
    <source>
        <dbReference type="ARBA" id="ARBA00030399"/>
    </source>
</evidence>
<dbReference type="InterPro" id="IPR054728">
    <property type="entry name" value="RsmB-like_ferredoxin"/>
</dbReference>